<evidence type="ECO:0000313" key="1">
    <source>
        <dbReference type="EMBL" id="GFQ88981.1"/>
    </source>
</evidence>
<dbReference type="AlphaFoldDB" id="A0A8X6KYN0"/>
<protein>
    <submittedName>
        <fullName evidence="1">Uncharacterized protein</fullName>
    </submittedName>
</protein>
<dbReference type="OrthoDB" id="10425613at2759"/>
<sequence length="76" mass="8101">MAAIDVDASFRSLEDCFESLENVLNCVGNPSKKLREGARTALGCNLNFDCGLFTTLGKKFIHDTDTSNGGTGNVLS</sequence>
<dbReference type="EMBL" id="BMAO01003597">
    <property type="protein sequence ID" value="GFQ88981.1"/>
    <property type="molecule type" value="Genomic_DNA"/>
</dbReference>
<dbReference type="Proteomes" id="UP000887116">
    <property type="component" value="Unassembled WGS sequence"/>
</dbReference>
<evidence type="ECO:0000313" key="2">
    <source>
        <dbReference type="Proteomes" id="UP000887116"/>
    </source>
</evidence>
<reference evidence="1" key="1">
    <citation type="submission" date="2020-07" db="EMBL/GenBank/DDBJ databases">
        <title>Multicomponent nature underlies the extraordinary mechanical properties of spider dragline silk.</title>
        <authorList>
            <person name="Kono N."/>
            <person name="Nakamura H."/>
            <person name="Mori M."/>
            <person name="Yoshida Y."/>
            <person name="Ohtoshi R."/>
            <person name="Malay A.D."/>
            <person name="Moran D.A.P."/>
            <person name="Tomita M."/>
            <person name="Numata K."/>
            <person name="Arakawa K."/>
        </authorList>
    </citation>
    <scope>NUCLEOTIDE SEQUENCE</scope>
</reference>
<gene>
    <name evidence="1" type="ORF">TNCT_379011</name>
</gene>
<name>A0A8X6KYN0_TRICU</name>
<keyword evidence="2" id="KW-1185">Reference proteome</keyword>
<accession>A0A8X6KYN0</accession>
<comment type="caution">
    <text evidence="1">The sequence shown here is derived from an EMBL/GenBank/DDBJ whole genome shotgun (WGS) entry which is preliminary data.</text>
</comment>
<organism evidence="1 2">
    <name type="scientific">Trichonephila clavata</name>
    <name type="common">Joro spider</name>
    <name type="synonym">Nephila clavata</name>
    <dbReference type="NCBI Taxonomy" id="2740835"/>
    <lineage>
        <taxon>Eukaryota</taxon>
        <taxon>Metazoa</taxon>
        <taxon>Ecdysozoa</taxon>
        <taxon>Arthropoda</taxon>
        <taxon>Chelicerata</taxon>
        <taxon>Arachnida</taxon>
        <taxon>Araneae</taxon>
        <taxon>Araneomorphae</taxon>
        <taxon>Entelegynae</taxon>
        <taxon>Araneoidea</taxon>
        <taxon>Nephilidae</taxon>
        <taxon>Trichonephila</taxon>
    </lineage>
</organism>
<proteinExistence type="predicted"/>